<dbReference type="InterPro" id="IPR050383">
    <property type="entry name" value="GlyoxalaseI/FosfomycinResist"/>
</dbReference>
<gene>
    <name evidence="2" type="ORF">CLV74_10866</name>
</gene>
<dbReference type="PROSITE" id="PS51819">
    <property type="entry name" value="VOC"/>
    <property type="match status" value="1"/>
</dbReference>
<dbReference type="PANTHER" id="PTHR21366:SF22">
    <property type="entry name" value="VOC DOMAIN-CONTAINING PROTEIN"/>
    <property type="match status" value="1"/>
</dbReference>
<keyword evidence="3" id="KW-1185">Reference proteome</keyword>
<dbReference type="InterPro" id="IPR004360">
    <property type="entry name" value="Glyas_Fos-R_dOase_dom"/>
</dbReference>
<organism evidence="2 3">
    <name type="scientific">Donghicola tyrosinivorans</name>
    <dbReference type="NCBI Taxonomy" id="1652492"/>
    <lineage>
        <taxon>Bacteria</taxon>
        <taxon>Pseudomonadati</taxon>
        <taxon>Pseudomonadota</taxon>
        <taxon>Alphaproteobacteria</taxon>
        <taxon>Rhodobacterales</taxon>
        <taxon>Roseobacteraceae</taxon>
        <taxon>Donghicola</taxon>
    </lineage>
</organism>
<dbReference type="InterPro" id="IPR029068">
    <property type="entry name" value="Glyas_Bleomycin-R_OHBP_Dase"/>
</dbReference>
<dbReference type="EMBL" id="PVTQ01000008">
    <property type="protein sequence ID" value="PRY88262.1"/>
    <property type="molecule type" value="Genomic_DNA"/>
</dbReference>
<dbReference type="Gene3D" id="3.10.180.10">
    <property type="entry name" value="2,3-Dihydroxybiphenyl 1,2-Dioxygenase, domain 1"/>
    <property type="match status" value="1"/>
</dbReference>
<dbReference type="PANTHER" id="PTHR21366">
    <property type="entry name" value="GLYOXALASE FAMILY PROTEIN"/>
    <property type="match status" value="1"/>
</dbReference>
<dbReference type="Pfam" id="PF00903">
    <property type="entry name" value="Glyoxalase"/>
    <property type="match status" value="1"/>
</dbReference>
<evidence type="ECO:0000313" key="2">
    <source>
        <dbReference type="EMBL" id="PRY88262.1"/>
    </source>
</evidence>
<dbReference type="Proteomes" id="UP000238392">
    <property type="component" value="Unassembled WGS sequence"/>
</dbReference>
<evidence type="ECO:0000313" key="3">
    <source>
        <dbReference type="Proteomes" id="UP000238392"/>
    </source>
</evidence>
<feature type="domain" description="VOC" evidence="1">
    <location>
        <begin position="2"/>
        <end position="124"/>
    </location>
</feature>
<protein>
    <submittedName>
        <fullName evidence="2">Putative glyoxalase superfamily protein PhnB</fullName>
    </submittedName>
</protein>
<accession>A0A2T0WNK5</accession>
<dbReference type="InterPro" id="IPR037523">
    <property type="entry name" value="VOC_core"/>
</dbReference>
<evidence type="ECO:0000259" key="1">
    <source>
        <dbReference type="PROSITE" id="PS51819"/>
    </source>
</evidence>
<name>A0A2T0WNK5_9RHOB</name>
<dbReference type="CDD" id="cd07264">
    <property type="entry name" value="VOC_like"/>
    <property type="match status" value="1"/>
</dbReference>
<reference evidence="2 3" key="1">
    <citation type="submission" date="2018-03" db="EMBL/GenBank/DDBJ databases">
        <title>Genomic Encyclopedia of Archaeal and Bacterial Type Strains, Phase II (KMG-II): from individual species to whole genera.</title>
        <authorList>
            <person name="Goeker M."/>
        </authorList>
    </citation>
    <scope>NUCLEOTIDE SEQUENCE [LARGE SCALE GENOMIC DNA]</scope>
    <source>
        <strain evidence="2 3">DSM 100212</strain>
    </source>
</reference>
<dbReference type="SUPFAM" id="SSF54593">
    <property type="entry name" value="Glyoxalase/Bleomycin resistance protein/Dihydroxybiphenyl dioxygenase"/>
    <property type="match status" value="1"/>
</dbReference>
<comment type="caution">
    <text evidence="2">The sequence shown here is derived from an EMBL/GenBank/DDBJ whole genome shotgun (WGS) entry which is preliminary data.</text>
</comment>
<proteinExistence type="predicted"/>
<sequence length="129" mass="14057">MKFRYAILYVSDVRETVAFYETAFGLECAFIHECGDYAELATGETKLAIASREMIRSLGKSPATPVAEAPTFELAFEVEDVAAAYDQAVKAGAAPVQAPRHEDWGQVISYVRDRDGFLIELCSVVGQAG</sequence>
<dbReference type="AlphaFoldDB" id="A0A2T0WNK5"/>
<dbReference type="OrthoDB" id="9798430at2"/>
<dbReference type="RefSeq" id="WP_106265284.1">
    <property type="nucleotide sequence ID" value="NZ_PVTQ01000008.1"/>
</dbReference>